<feature type="transmembrane region" description="Helical" evidence="1">
    <location>
        <begin position="68"/>
        <end position="91"/>
    </location>
</feature>
<keyword evidence="1" id="KW-0812">Transmembrane</keyword>
<keyword evidence="1" id="KW-0472">Membrane</keyword>
<dbReference type="AlphaFoldDB" id="A0A919RXS8"/>
<evidence type="ECO:0000313" key="2">
    <source>
        <dbReference type="EMBL" id="GIM28239.1"/>
    </source>
</evidence>
<feature type="transmembrane region" description="Helical" evidence="1">
    <location>
        <begin position="128"/>
        <end position="146"/>
    </location>
</feature>
<keyword evidence="3" id="KW-1185">Reference proteome</keyword>
<dbReference type="Pfam" id="PF19484">
    <property type="entry name" value="DUF6020"/>
    <property type="match status" value="1"/>
</dbReference>
<feature type="transmembrane region" description="Helical" evidence="1">
    <location>
        <begin position="12"/>
        <end position="33"/>
    </location>
</feature>
<dbReference type="Proteomes" id="UP000679179">
    <property type="component" value="Unassembled WGS sequence"/>
</dbReference>
<reference evidence="2" key="1">
    <citation type="submission" date="2021-03" db="EMBL/GenBank/DDBJ databases">
        <title>Taxonomic study of Clostridium polyendosporum from meadow-gley soil under rice.</title>
        <authorList>
            <person name="Kobayashi H."/>
            <person name="Tanizawa Y."/>
            <person name="Yagura M."/>
        </authorList>
    </citation>
    <scope>NUCLEOTIDE SEQUENCE</scope>
    <source>
        <strain evidence="2">JCM 30710</strain>
    </source>
</reference>
<accession>A0A919RXS8</accession>
<comment type="caution">
    <text evidence="2">The sequence shown here is derived from an EMBL/GenBank/DDBJ whole genome shotgun (WGS) entry which is preliminary data.</text>
</comment>
<proteinExistence type="predicted"/>
<name>A0A919RXS8_9CLOT</name>
<feature type="transmembrane region" description="Helical" evidence="1">
    <location>
        <begin position="371"/>
        <end position="390"/>
    </location>
</feature>
<keyword evidence="1" id="KW-1133">Transmembrane helix</keyword>
<organism evidence="2 3">
    <name type="scientific">Clostridium polyendosporum</name>
    <dbReference type="NCBI Taxonomy" id="69208"/>
    <lineage>
        <taxon>Bacteria</taxon>
        <taxon>Bacillati</taxon>
        <taxon>Bacillota</taxon>
        <taxon>Clostridia</taxon>
        <taxon>Eubacteriales</taxon>
        <taxon>Clostridiaceae</taxon>
        <taxon>Clostridium</taxon>
    </lineage>
</organism>
<feature type="transmembrane region" description="Helical" evidence="1">
    <location>
        <begin position="103"/>
        <end position="122"/>
    </location>
</feature>
<sequence length="446" mass="51859">MKLRNNEFVKVILFALPTFCIGILYLLAFYPGIMTSDSLGQWDQMNTFKLVDWHPVMHTLFNYLITRIWYSPAAIALVQITIISLTFGYAMYIFYSINVNKKLLALLSVLFPLLPPVGLMSISIWKDIPYSAMIFLMTILLLNLYYKGSKLFLKPIFITILVLCSFGILFFRHNGIIPFIATYIGLLIVYKNFTKRIVIMFISILLTFCIIKGPIFSTMGVQPTQKSEALGILVNSIGAVVKDNGNITEAQKEKLNKVMPYKLWGEKYNPYITDSIKFDKRFNSKILSDNPVDFIKLWFEIFKQNPRDIIKAYSKQISLAWQINQPKDGYVYIYEYPIADNHYNLRSIPKNYKLNNYLFNTIDVTSKRPTIFWRPAIFMYLTFIIFLYQFVKVNKKIALVAVPLFFNIASLLISMPAQDYRYLFSNTLIFFAILPMILVKNKQVNL</sequence>
<gene>
    <name evidence="2" type="ORF">CPJCM30710_09050</name>
</gene>
<dbReference type="EMBL" id="BOPZ01000005">
    <property type="protein sequence ID" value="GIM28239.1"/>
    <property type="molecule type" value="Genomic_DNA"/>
</dbReference>
<feature type="transmembrane region" description="Helical" evidence="1">
    <location>
        <begin position="151"/>
        <end position="169"/>
    </location>
</feature>
<feature type="transmembrane region" description="Helical" evidence="1">
    <location>
        <begin position="422"/>
        <end position="439"/>
    </location>
</feature>
<evidence type="ECO:0000256" key="1">
    <source>
        <dbReference type="SAM" id="Phobius"/>
    </source>
</evidence>
<evidence type="ECO:0000313" key="3">
    <source>
        <dbReference type="Proteomes" id="UP000679179"/>
    </source>
</evidence>
<dbReference type="InterPro" id="IPR046062">
    <property type="entry name" value="DUF6020"/>
</dbReference>
<dbReference type="RefSeq" id="WP_212902979.1">
    <property type="nucleotide sequence ID" value="NZ_BOPZ01000005.1"/>
</dbReference>
<feature type="transmembrane region" description="Helical" evidence="1">
    <location>
        <begin position="397"/>
        <end position="416"/>
    </location>
</feature>
<feature type="transmembrane region" description="Helical" evidence="1">
    <location>
        <begin position="197"/>
        <end position="216"/>
    </location>
</feature>
<feature type="transmembrane region" description="Helical" evidence="1">
    <location>
        <begin position="175"/>
        <end position="190"/>
    </location>
</feature>
<protein>
    <submittedName>
        <fullName evidence="2">Uncharacterized protein</fullName>
    </submittedName>
</protein>